<dbReference type="Proteomes" id="UP000316727">
    <property type="component" value="Unassembled WGS sequence"/>
</dbReference>
<sequence>MQTPEDYIQELASRFTDLKHVGFGYGDEQGEGGHSAYPQLFQEAEMEIRETNPGLDSYSVALLLLDLPAEQGTQPGTRAEKEILQRTKRMADAFTEQIRLEGVLMSLRVMSMLSLVAFNDDAAYGWRVELSFEYPKYVDRQDIQSRFTPR</sequence>
<proteinExistence type="predicted"/>
<evidence type="ECO:0000313" key="2">
    <source>
        <dbReference type="Proteomes" id="UP000316727"/>
    </source>
</evidence>
<dbReference type="OrthoDB" id="9886091at2"/>
<organism evidence="1 2">
    <name type="scientific">Pontibacter mangrovi</name>
    <dbReference type="NCBI Taxonomy" id="2589816"/>
    <lineage>
        <taxon>Bacteria</taxon>
        <taxon>Pseudomonadati</taxon>
        <taxon>Bacteroidota</taxon>
        <taxon>Cytophagia</taxon>
        <taxon>Cytophagales</taxon>
        <taxon>Hymenobacteraceae</taxon>
        <taxon>Pontibacter</taxon>
    </lineage>
</organism>
<protein>
    <submittedName>
        <fullName evidence="1">Uncharacterized protein</fullName>
    </submittedName>
</protein>
<dbReference type="AlphaFoldDB" id="A0A501W4S4"/>
<gene>
    <name evidence="1" type="ORF">FJM65_07975</name>
</gene>
<reference evidence="1 2" key="1">
    <citation type="submission" date="2019-06" db="EMBL/GenBank/DDBJ databases">
        <title>A novel bacterium of genus Pontibacter, isolated from marine sediment.</title>
        <authorList>
            <person name="Huang H."/>
            <person name="Mo K."/>
            <person name="Hu Y."/>
        </authorList>
    </citation>
    <scope>NUCLEOTIDE SEQUENCE [LARGE SCALE GENOMIC DNA]</scope>
    <source>
        <strain evidence="1 2">HB172049</strain>
    </source>
</reference>
<comment type="caution">
    <text evidence="1">The sequence shown here is derived from an EMBL/GenBank/DDBJ whole genome shotgun (WGS) entry which is preliminary data.</text>
</comment>
<dbReference type="RefSeq" id="WP_140620968.1">
    <property type="nucleotide sequence ID" value="NZ_VFRQ01000003.1"/>
</dbReference>
<evidence type="ECO:0000313" key="1">
    <source>
        <dbReference type="EMBL" id="TPE44943.1"/>
    </source>
</evidence>
<keyword evidence="2" id="KW-1185">Reference proteome</keyword>
<name>A0A501W4S4_9BACT</name>
<dbReference type="EMBL" id="VFRQ01000003">
    <property type="protein sequence ID" value="TPE44943.1"/>
    <property type="molecule type" value="Genomic_DNA"/>
</dbReference>
<accession>A0A501W4S4</accession>